<dbReference type="PANTHER" id="PTHR10131:SF94">
    <property type="entry name" value="TNF RECEPTOR-ASSOCIATED FACTOR 4"/>
    <property type="match status" value="1"/>
</dbReference>
<reference evidence="8" key="1">
    <citation type="submission" date="2023-02" db="EMBL/GenBank/DDBJ databases">
        <authorList>
            <person name="Palmer J.M."/>
        </authorList>
    </citation>
    <scope>NUCLEOTIDE SEQUENCE</scope>
    <source>
        <strain evidence="8">FW57</strain>
    </source>
</reference>
<evidence type="ECO:0000256" key="4">
    <source>
        <dbReference type="PROSITE-ProRule" id="PRU00207"/>
    </source>
</evidence>
<protein>
    <submittedName>
        <fullName evidence="8">Uncharacterized protein</fullName>
    </submittedName>
</protein>
<dbReference type="SMART" id="SM00184">
    <property type="entry name" value="RING"/>
    <property type="match status" value="1"/>
</dbReference>
<evidence type="ECO:0000256" key="2">
    <source>
        <dbReference type="ARBA" id="ARBA00022771"/>
    </source>
</evidence>
<dbReference type="Pfam" id="PF13923">
    <property type="entry name" value="zf-C3HC4_2"/>
    <property type="match status" value="1"/>
</dbReference>
<comment type="caution">
    <text evidence="8">The sequence shown here is derived from an EMBL/GenBank/DDBJ whole genome shotgun (WGS) entry which is preliminary data.</text>
</comment>
<dbReference type="Pfam" id="PF02176">
    <property type="entry name" value="zf-TRAF"/>
    <property type="match status" value="1"/>
</dbReference>
<dbReference type="GO" id="GO:0008270">
    <property type="term" value="F:zinc ion binding"/>
    <property type="evidence" value="ECO:0007669"/>
    <property type="project" value="UniProtKB-KW"/>
</dbReference>
<gene>
    <name evidence="8" type="ORF">NEMBOFW57_010036</name>
</gene>
<dbReference type="InterPro" id="IPR001293">
    <property type="entry name" value="Znf_TRAF"/>
</dbReference>
<dbReference type="PROSITE" id="PS00518">
    <property type="entry name" value="ZF_RING_1"/>
    <property type="match status" value="1"/>
</dbReference>
<accession>A0AAD4HTQ4</accession>
<keyword evidence="2 4" id="KW-0863">Zinc-finger</keyword>
<evidence type="ECO:0000259" key="7">
    <source>
        <dbReference type="PROSITE" id="PS50145"/>
    </source>
</evidence>
<feature type="domain" description="TRAF-type" evidence="7">
    <location>
        <begin position="160"/>
        <end position="208"/>
    </location>
</feature>
<dbReference type="EMBL" id="JAHCVI010000005">
    <property type="protein sequence ID" value="KAG7285409.1"/>
    <property type="molecule type" value="Genomic_DNA"/>
</dbReference>
<dbReference type="PROSITE" id="PS50089">
    <property type="entry name" value="ZF_RING_2"/>
    <property type="match status" value="1"/>
</dbReference>
<feature type="compositionally biased region" description="Basic and acidic residues" evidence="5">
    <location>
        <begin position="423"/>
        <end position="435"/>
    </location>
</feature>
<dbReference type="Gene3D" id="3.30.40.10">
    <property type="entry name" value="Zinc/RING finger domain, C3HC4 (zinc finger)"/>
    <property type="match status" value="2"/>
</dbReference>
<dbReference type="InterPro" id="IPR013083">
    <property type="entry name" value="Znf_RING/FYVE/PHD"/>
</dbReference>
<keyword evidence="9" id="KW-1185">Reference proteome</keyword>
<organism evidence="8 9">
    <name type="scientific">Staphylotrichum longicolle</name>
    <dbReference type="NCBI Taxonomy" id="669026"/>
    <lineage>
        <taxon>Eukaryota</taxon>
        <taxon>Fungi</taxon>
        <taxon>Dikarya</taxon>
        <taxon>Ascomycota</taxon>
        <taxon>Pezizomycotina</taxon>
        <taxon>Sordariomycetes</taxon>
        <taxon>Sordariomycetidae</taxon>
        <taxon>Sordariales</taxon>
        <taxon>Chaetomiaceae</taxon>
        <taxon>Staphylotrichum</taxon>
    </lineage>
</organism>
<dbReference type="PROSITE" id="PS50145">
    <property type="entry name" value="ZF_TRAF"/>
    <property type="match status" value="1"/>
</dbReference>
<evidence type="ECO:0000256" key="5">
    <source>
        <dbReference type="SAM" id="MobiDB-lite"/>
    </source>
</evidence>
<feature type="domain" description="RING-type" evidence="6">
    <location>
        <begin position="31"/>
        <end position="69"/>
    </location>
</feature>
<evidence type="ECO:0000259" key="6">
    <source>
        <dbReference type="PROSITE" id="PS50089"/>
    </source>
</evidence>
<feature type="zinc finger region" description="TRAF-type" evidence="4">
    <location>
        <begin position="160"/>
        <end position="208"/>
    </location>
</feature>
<dbReference type="SUPFAM" id="SSF57850">
    <property type="entry name" value="RING/U-box"/>
    <property type="match status" value="1"/>
</dbReference>
<feature type="region of interest" description="Disordered" evidence="5">
    <location>
        <begin position="380"/>
        <end position="435"/>
    </location>
</feature>
<proteinExistence type="predicted"/>
<feature type="compositionally biased region" description="Low complexity" evidence="5">
    <location>
        <begin position="389"/>
        <end position="402"/>
    </location>
</feature>
<dbReference type="SUPFAM" id="SSF49599">
    <property type="entry name" value="TRAF domain-like"/>
    <property type="match status" value="1"/>
</dbReference>
<dbReference type="AlphaFoldDB" id="A0AAD4HTQ4"/>
<sequence length="435" mass="48566">MANASEDESSLHEIDWQGIEYVDPVDDTLLCPVCKTPFHSPITTQCGHTFCAVCINRALETQATCPIDRQPINKNQDYYRLPLIIKDQLDRLRGCDYEGSREHLEGHCERRCEFTRVRCPDPECDKLIARRYATPEQGCLHEDTACQYCSKVMTYVELGTHWEDECDGVTVQCPDCDATVARHRLERHQSHDCAEGYLECKWQSAGCKVAGKRRVVLEHQDSGCAFEVVGHLLQQRAEDRRVIDDLSMRLASLEASRSRRRGNRERQDLSARANGDVTPHSNIPGVVLNGDMPLVPGSAADAGALDSPEDYMLSQFERLDTQMDQLQKNTRDMEARLALSFLQHTTRVGEQFAELASKVGVINMHTAWLMNMQRQNYAQQRAGLAAGPSSQADASHSSDASATGPGSSSSDGAGMRYQAGSRRNSDGSRENRTRL</sequence>
<evidence type="ECO:0000256" key="1">
    <source>
        <dbReference type="ARBA" id="ARBA00022723"/>
    </source>
</evidence>
<evidence type="ECO:0000313" key="8">
    <source>
        <dbReference type="EMBL" id="KAG7285409.1"/>
    </source>
</evidence>
<keyword evidence="3 4" id="KW-0862">Zinc</keyword>
<keyword evidence="1 4" id="KW-0479">Metal-binding</keyword>
<feature type="region of interest" description="Disordered" evidence="5">
    <location>
        <begin position="255"/>
        <end position="283"/>
    </location>
</feature>
<dbReference type="Proteomes" id="UP001197093">
    <property type="component" value="Unassembled WGS sequence"/>
</dbReference>
<dbReference type="InterPro" id="IPR001841">
    <property type="entry name" value="Znf_RING"/>
</dbReference>
<dbReference type="InterPro" id="IPR017907">
    <property type="entry name" value="Znf_RING_CS"/>
</dbReference>
<evidence type="ECO:0000256" key="3">
    <source>
        <dbReference type="ARBA" id="ARBA00022833"/>
    </source>
</evidence>
<evidence type="ECO:0000313" key="9">
    <source>
        <dbReference type="Proteomes" id="UP001197093"/>
    </source>
</evidence>
<dbReference type="PANTHER" id="PTHR10131">
    <property type="entry name" value="TNF RECEPTOR ASSOCIATED FACTOR"/>
    <property type="match status" value="1"/>
</dbReference>
<name>A0AAD4HTQ4_9PEZI</name>